<gene>
    <name evidence="4" type="ORF">GCM10009750_28240</name>
</gene>
<feature type="transmembrane region" description="Helical" evidence="2">
    <location>
        <begin position="65"/>
        <end position="87"/>
    </location>
</feature>
<keyword evidence="5" id="KW-1185">Reference proteome</keyword>
<dbReference type="Proteomes" id="UP001501746">
    <property type="component" value="Unassembled WGS sequence"/>
</dbReference>
<keyword evidence="2" id="KW-0472">Membrane</keyword>
<dbReference type="InterPro" id="IPR005182">
    <property type="entry name" value="YdbS-like_PH"/>
</dbReference>
<dbReference type="EMBL" id="BAAANK010000008">
    <property type="protein sequence ID" value="GAA1840548.1"/>
    <property type="molecule type" value="Genomic_DNA"/>
</dbReference>
<evidence type="ECO:0000313" key="5">
    <source>
        <dbReference type="Proteomes" id="UP001501746"/>
    </source>
</evidence>
<evidence type="ECO:0000256" key="1">
    <source>
        <dbReference type="SAM" id="MobiDB-lite"/>
    </source>
</evidence>
<sequence length="222" mass="23482">MTKGGEGRAAGRAARSGVPAPARAQPPSARSSTGAVPGGVGGLSATGAVLVPERVVARVRRHARVLVFPAALLVVVAGLTAYAVGAFEEPWQVIAALAAGVVLVLVGSVLPFLAWLTRRATITTRRVIVRHGVVSRTRQELLNSRATDVDVRAGWVQSMFGSGDVRINTGHDRVLVIRDAPRAELVQAALQELMDPSSPAAAEHRRAMREMPEGDTVAWDRR</sequence>
<protein>
    <recommendedName>
        <fullName evidence="3">YdbS-like PH domain-containing protein</fullName>
    </recommendedName>
</protein>
<feature type="compositionally biased region" description="Low complexity" evidence="1">
    <location>
        <begin position="10"/>
        <end position="32"/>
    </location>
</feature>
<comment type="caution">
    <text evidence="4">The sequence shown here is derived from an EMBL/GenBank/DDBJ whole genome shotgun (WGS) entry which is preliminary data.</text>
</comment>
<feature type="region of interest" description="Disordered" evidence="1">
    <location>
        <begin position="197"/>
        <end position="222"/>
    </location>
</feature>
<keyword evidence="2" id="KW-1133">Transmembrane helix</keyword>
<keyword evidence="2" id="KW-0812">Transmembrane</keyword>
<feature type="region of interest" description="Disordered" evidence="1">
    <location>
        <begin position="1"/>
        <end position="36"/>
    </location>
</feature>
<evidence type="ECO:0000256" key="2">
    <source>
        <dbReference type="SAM" id="Phobius"/>
    </source>
</evidence>
<reference evidence="4 5" key="1">
    <citation type="journal article" date="2019" name="Int. J. Syst. Evol. Microbiol.">
        <title>The Global Catalogue of Microorganisms (GCM) 10K type strain sequencing project: providing services to taxonomists for standard genome sequencing and annotation.</title>
        <authorList>
            <consortium name="The Broad Institute Genomics Platform"/>
            <consortium name="The Broad Institute Genome Sequencing Center for Infectious Disease"/>
            <person name="Wu L."/>
            <person name="Ma J."/>
        </authorList>
    </citation>
    <scope>NUCLEOTIDE SEQUENCE [LARGE SCALE GENOMIC DNA]</scope>
    <source>
        <strain evidence="4 5">JCM 14323</strain>
    </source>
</reference>
<dbReference type="PANTHER" id="PTHR37938:SF1">
    <property type="entry name" value="BLL0215 PROTEIN"/>
    <property type="match status" value="1"/>
</dbReference>
<feature type="compositionally biased region" description="Basic and acidic residues" evidence="1">
    <location>
        <begin position="202"/>
        <end position="222"/>
    </location>
</feature>
<dbReference type="RefSeq" id="WP_157426527.1">
    <property type="nucleotide sequence ID" value="NZ_BAAANK010000008.1"/>
</dbReference>
<evidence type="ECO:0000313" key="4">
    <source>
        <dbReference type="EMBL" id="GAA1840548.1"/>
    </source>
</evidence>
<dbReference type="PANTHER" id="PTHR37938">
    <property type="entry name" value="BLL0215 PROTEIN"/>
    <property type="match status" value="1"/>
</dbReference>
<organism evidence="4 5">
    <name type="scientific">Agromyces salentinus</name>
    <dbReference type="NCBI Taxonomy" id="269421"/>
    <lineage>
        <taxon>Bacteria</taxon>
        <taxon>Bacillati</taxon>
        <taxon>Actinomycetota</taxon>
        <taxon>Actinomycetes</taxon>
        <taxon>Micrococcales</taxon>
        <taxon>Microbacteriaceae</taxon>
        <taxon>Agromyces</taxon>
    </lineage>
</organism>
<evidence type="ECO:0000259" key="3">
    <source>
        <dbReference type="Pfam" id="PF03703"/>
    </source>
</evidence>
<name>A0ABN2MYY4_9MICO</name>
<feature type="transmembrane region" description="Helical" evidence="2">
    <location>
        <begin position="93"/>
        <end position="116"/>
    </location>
</feature>
<dbReference type="Pfam" id="PF03703">
    <property type="entry name" value="bPH_2"/>
    <property type="match status" value="1"/>
</dbReference>
<feature type="domain" description="YdbS-like PH" evidence="3">
    <location>
        <begin position="115"/>
        <end position="188"/>
    </location>
</feature>
<accession>A0ABN2MYY4</accession>
<proteinExistence type="predicted"/>